<accession>A0ABY8WMK0</accession>
<keyword evidence="2" id="KW-1185">Reference proteome</keyword>
<dbReference type="InterPro" id="IPR040632">
    <property type="entry name" value="Sulfotransfer_4"/>
</dbReference>
<protein>
    <submittedName>
        <fullName evidence="1">Sulfotransferase</fullName>
    </submittedName>
</protein>
<reference evidence="1 2" key="1">
    <citation type="submission" date="2023-06" db="EMBL/GenBank/DDBJ databases">
        <authorList>
            <person name="Yushchuk O."/>
            <person name="Binda E."/>
            <person name="Ruckert-Reed C."/>
            <person name="Fedorenko V."/>
            <person name="Kalinowski J."/>
            <person name="Marinelli F."/>
        </authorList>
    </citation>
    <scope>NUCLEOTIDE SEQUENCE [LARGE SCALE GENOMIC DNA]</scope>
    <source>
        <strain evidence="1 2">NRRL 3884</strain>
    </source>
</reference>
<name>A0ABY8WMK0_9ACTN</name>
<dbReference type="PANTHER" id="PTHR36978">
    <property type="entry name" value="P-LOOP CONTAINING NUCLEOTIDE TRIPHOSPHATE HYDROLASE"/>
    <property type="match status" value="1"/>
</dbReference>
<gene>
    <name evidence="1" type="ORF">ACTOB_002750</name>
</gene>
<dbReference type="Proteomes" id="UP001240150">
    <property type="component" value="Chromosome"/>
</dbReference>
<dbReference type="PANTHER" id="PTHR36978:SF4">
    <property type="entry name" value="P-LOOP CONTAINING NUCLEOSIDE TRIPHOSPHATE HYDROLASE PROTEIN"/>
    <property type="match status" value="1"/>
</dbReference>
<dbReference type="Gene3D" id="3.40.50.300">
    <property type="entry name" value="P-loop containing nucleotide triphosphate hydrolases"/>
    <property type="match status" value="1"/>
</dbReference>
<organism evidence="1 2">
    <name type="scientific">Actinoplanes oblitus</name>
    <dbReference type="NCBI Taxonomy" id="3040509"/>
    <lineage>
        <taxon>Bacteria</taxon>
        <taxon>Bacillati</taxon>
        <taxon>Actinomycetota</taxon>
        <taxon>Actinomycetes</taxon>
        <taxon>Micromonosporales</taxon>
        <taxon>Micromonosporaceae</taxon>
        <taxon>Actinoplanes</taxon>
    </lineage>
</organism>
<evidence type="ECO:0000313" key="1">
    <source>
        <dbReference type="EMBL" id="WIM99111.1"/>
    </source>
</evidence>
<evidence type="ECO:0000313" key="2">
    <source>
        <dbReference type="Proteomes" id="UP001240150"/>
    </source>
</evidence>
<dbReference type="SUPFAM" id="SSF52540">
    <property type="entry name" value="P-loop containing nucleoside triphosphate hydrolases"/>
    <property type="match status" value="1"/>
</dbReference>
<proteinExistence type="predicted"/>
<dbReference type="RefSeq" id="WP_284920550.1">
    <property type="nucleotide sequence ID" value="NZ_CP126980.1"/>
</dbReference>
<dbReference type="InterPro" id="IPR027417">
    <property type="entry name" value="P-loop_NTPase"/>
</dbReference>
<dbReference type="Pfam" id="PF17784">
    <property type="entry name" value="Sulfotransfer_4"/>
    <property type="match status" value="1"/>
</dbReference>
<sequence length="202" mass="22800">MDVIGVGLGRTGTLSLKAALERLGYGPCAHMLPLMADPDRCRLFSAAAAGDPGSLDKALDGFRSTVDWPGVYFWRRLVEQYPEAKVLLSVRDPQAWYASAERTIWAAANRPTPPGMEAFREMADATNFAGMFDGRFGDRDFAIEVYRRHNDEVRRVVPAERLLEFRVEQGWGPLCEFLGRPVPDEEFPRLNDTATFHARLHW</sequence>
<dbReference type="EMBL" id="CP126980">
    <property type="protein sequence ID" value="WIM99111.1"/>
    <property type="molecule type" value="Genomic_DNA"/>
</dbReference>